<dbReference type="Gene3D" id="3.30.450.20">
    <property type="entry name" value="PAS domain"/>
    <property type="match status" value="1"/>
</dbReference>
<dbReference type="InterPro" id="IPR006189">
    <property type="entry name" value="CHASE_dom"/>
</dbReference>
<dbReference type="InterPro" id="IPR003594">
    <property type="entry name" value="HATPase_dom"/>
</dbReference>
<dbReference type="SUPFAM" id="SSF55874">
    <property type="entry name" value="ATPase domain of HSP90 chaperone/DNA topoisomerase II/histidine kinase"/>
    <property type="match status" value="1"/>
</dbReference>
<proteinExistence type="predicted"/>
<evidence type="ECO:0000256" key="7">
    <source>
        <dbReference type="SAM" id="Phobius"/>
    </source>
</evidence>
<accession>A0A3S8U293</accession>
<dbReference type="OrthoDB" id="9801651at2"/>
<keyword evidence="11" id="KW-1185">Reference proteome</keyword>
<keyword evidence="7" id="KW-1133">Transmembrane helix</keyword>
<protein>
    <recommendedName>
        <fullName evidence="2">histidine kinase</fullName>
        <ecNumber evidence="2">2.7.13.3</ecNumber>
    </recommendedName>
</protein>
<evidence type="ECO:0000259" key="8">
    <source>
        <dbReference type="PROSITE" id="PS50109"/>
    </source>
</evidence>
<keyword evidence="6" id="KW-0902">Two-component regulatory system</keyword>
<evidence type="ECO:0000256" key="5">
    <source>
        <dbReference type="ARBA" id="ARBA00022777"/>
    </source>
</evidence>
<dbReference type="InterPro" id="IPR036890">
    <property type="entry name" value="HATPase_C_sf"/>
</dbReference>
<organism evidence="10 11">
    <name type="scientific">Tabrizicola piscis</name>
    <dbReference type="NCBI Taxonomy" id="2494374"/>
    <lineage>
        <taxon>Bacteria</taxon>
        <taxon>Pseudomonadati</taxon>
        <taxon>Pseudomonadota</taxon>
        <taxon>Alphaproteobacteria</taxon>
        <taxon>Rhodobacterales</taxon>
        <taxon>Paracoccaceae</taxon>
        <taxon>Tabrizicola</taxon>
    </lineage>
</organism>
<dbReference type="FunFam" id="3.30.565.10:FF:000010">
    <property type="entry name" value="Sensor histidine kinase RcsC"/>
    <property type="match status" value="1"/>
</dbReference>
<dbReference type="SMART" id="SM01079">
    <property type="entry name" value="CHASE"/>
    <property type="match status" value="1"/>
</dbReference>
<keyword evidence="3" id="KW-0597">Phosphoprotein</keyword>
<dbReference type="EMBL" id="CP034328">
    <property type="protein sequence ID" value="AZL57723.1"/>
    <property type="molecule type" value="Genomic_DNA"/>
</dbReference>
<evidence type="ECO:0000259" key="9">
    <source>
        <dbReference type="PROSITE" id="PS50839"/>
    </source>
</evidence>
<keyword evidence="7" id="KW-0812">Transmembrane</keyword>
<gene>
    <name evidence="10" type="ORF">EI545_02010</name>
</gene>
<evidence type="ECO:0000256" key="2">
    <source>
        <dbReference type="ARBA" id="ARBA00012438"/>
    </source>
</evidence>
<dbReference type="CDD" id="cd16922">
    <property type="entry name" value="HATPase_EvgS-ArcB-TorS-like"/>
    <property type="match status" value="1"/>
</dbReference>
<dbReference type="InterPro" id="IPR036097">
    <property type="entry name" value="HisK_dim/P_sf"/>
</dbReference>
<dbReference type="AlphaFoldDB" id="A0A3S8U293"/>
<dbReference type="PRINTS" id="PR00344">
    <property type="entry name" value="BCTRLSENSOR"/>
</dbReference>
<sequence>MKNTLYRRLEIALYGIVLAVSVGVGAVTERLDYRLWHQTISAEIANVNQSYAYGLEAGISHLIASANGLAAAVHLKPTMTDEEFSVVASRLGTDDSVVLNIALATDGIVQNVFPLGRNSSLLGTDLKTVPSQQEGVELALKTQQPVFLGPLDLLQGGNGFILRLAFPPDMKGTGVANQLKMISIVVDGTTFLQKYTEGAANPQIATVITRADSGALIYGDPSLLAEQPIIREMATPTDMWQIASAPAAGWAKFSPNAPAIAGLALLRIFIVCGVLWAIFGLVRKQKAAEEQLSDAIEALDDGFALFDADDKLKISNRRYHDLYGTSGDLLHPGASFEDILRGGVARKQYPDAVGQEETWINRRLESHRQGGRVLEEKLDSGKWLRVVERKTKDGGTVGFRVDITELKTAISAANAAERAKSEFISVLSHELRTPLTVIMGYVSLLLEVGKSPAVKELQGAVEADSNPEVQKRLDLLVGYVADLASRAHRSNLQLRSLINHLLDFSKIEAGKMRLDIADCDVAEILENISHAFREIAEKKGLDFKVSGTTSRVDADPIRLTQILMNLVGNAMKFTDSGSVTVTASVRSDAVLFEVEDTGCGIPAGFEERIFGDFEQADDSFIRRAGGTGLGLAISRKLAELMGGKIGVRRNSDSGSVFWFTVPLSRSENLQSNPTSDAVVSEDGRLRRS</sequence>
<dbReference type="Pfam" id="PF02518">
    <property type="entry name" value="HATPase_c"/>
    <property type="match status" value="1"/>
</dbReference>
<reference evidence="10 11" key="1">
    <citation type="submission" date="2018-12" db="EMBL/GenBank/DDBJ databases">
        <title>Complete genome sequencing of Tabrizicola sp. K13M18.</title>
        <authorList>
            <person name="Bae J.-W."/>
        </authorList>
    </citation>
    <scope>NUCLEOTIDE SEQUENCE [LARGE SCALE GENOMIC DNA]</scope>
    <source>
        <strain evidence="10 11">K13M18</strain>
    </source>
</reference>
<name>A0A3S8U293_9RHOB</name>
<dbReference type="InterPro" id="IPR003661">
    <property type="entry name" value="HisK_dim/P_dom"/>
</dbReference>
<dbReference type="KEGG" id="taw:EI545_02010"/>
<dbReference type="PROSITE" id="PS50109">
    <property type="entry name" value="HIS_KIN"/>
    <property type="match status" value="1"/>
</dbReference>
<dbReference type="RefSeq" id="WP_125323919.1">
    <property type="nucleotide sequence ID" value="NZ_CP034328.1"/>
</dbReference>
<dbReference type="Pfam" id="PF00512">
    <property type="entry name" value="HisKA"/>
    <property type="match status" value="1"/>
</dbReference>
<dbReference type="SMART" id="SM00388">
    <property type="entry name" value="HisKA"/>
    <property type="match status" value="1"/>
</dbReference>
<keyword evidence="7" id="KW-0472">Membrane</keyword>
<dbReference type="InterPro" id="IPR005467">
    <property type="entry name" value="His_kinase_dom"/>
</dbReference>
<dbReference type="Gene3D" id="3.30.565.10">
    <property type="entry name" value="Histidine kinase-like ATPase, C-terminal domain"/>
    <property type="match status" value="1"/>
</dbReference>
<keyword evidence="4" id="KW-0808">Transferase</keyword>
<evidence type="ECO:0000256" key="3">
    <source>
        <dbReference type="ARBA" id="ARBA00022553"/>
    </source>
</evidence>
<dbReference type="PANTHER" id="PTHR43047">
    <property type="entry name" value="TWO-COMPONENT HISTIDINE PROTEIN KINASE"/>
    <property type="match status" value="1"/>
</dbReference>
<evidence type="ECO:0000313" key="11">
    <source>
        <dbReference type="Proteomes" id="UP000282002"/>
    </source>
</evidence>
<dbReference type="EC" id="2.7.13.3" evidence="2"/>
<dbReference type="SUPFAM" id="SSF47384">
    <property type="entry name" value="Homodimeric domain of signal transducing histidine kinase"/>
    <property type="match status" value="1"/>
</dbReference>
<feature type="domain" description="Histidine kinase" evidence="8">
    <location>
        <begin position="426"/>
        <end position="665"/>
    </location>
</feature>
<dbReference type="Proteomes" id="UP000282002">
    <property type="component" value="Chromosome"/>
</dbReference>
<dbReference type="PROSITE" id="PS50839">
    <property type="entry name" value="CHASE"/>
    <property type="match status" value="1"/>
</dbReference>
<evidence type="ECO:0000256" key="4">
    <source>
        <dbReference type="ARBA" id="ARBA00022679"/>
    </source>
</evidence>
<feature type="domain" description="CHASE" evidence="9">
    <location>
        <begin position="108"/>
        <end position="243"/>
    </location>
</feature>
<feature type="transmembrane region" description="Helical" evidence="7">
    <location>
        <begin position="260"/>
        <end position="282"/>
    </location>
</feature>
<evidence type="ECO:0000256" key="1">
    <source>
        <dbReference type="ARBA" id="ARBA00000085"/>
    </source>
</evidence>
<dbReference type="GO" id="GO:0000155">
    <property type="term" value="F:phosphorelay sensor kinase activity"/>
    <property type="evidence" value="ECO:0007669"/>
    <property type="project" value="InterPro"/>
</dbReference>
<comment type="catalytic activity">
    <reaction evidence="1">
        <text>ATP + protein L-histidine = ADP + protein N-phospho-L-histidine.</text>
        <dbReference type="EC" id="2.7.13.3"/>
    </reaction>
</comment>
<evidence type="ECO:0000313" key="10">
    <source>
        <dbReference type="EMBL" id="AZL57723.1"/>
    </source>
</evidence>
<dbReference type="SMART" id="SM00387">
    <property type="entry name" value="HATPase_c"/>
    <property type="match status" value="1"/>
</dbReference>
<keyword evidence="5" id="KW-0418">Kinase</keyword>
<dbReference type="CDD" id="cd00082">
    <property type="entry name" value="HisKA"/>
    <property type="match status" value="1"/>
</dbReference>
<dbReference type="Gene3D" id="1.10.287.130">
    <property type="match status" value="1"/>
</dbReference>
<evidence type="ECO:0000256" key="6">
    <source>
        <dbReference type="ARBA" id="ARBA00023012"/>
    </source>
</evidence>
<dbReference type="Pfam" id="PF12860">
    <property type="entry name" value="PAS_7"/>
    <property type="match status" value="1"/>
</dbReference>
<dbReference type="InterPro" id="IPR004358">
    <property type="entry name" value="Sig_transdc_His_kin-like_C"/>
</dbReference>
<feature type="transmembrane region" description="Helical" evidence="7">
    <location>
        <begin position="12"/>
        <end position="28"/>
    </location>
</feature>